<dbReference type="PROSITE" id="PS50102">
    <property type="entry name" value="RRM"/>
    <property type="match status" value="1"/>
</dbReference>
<dbReference type="Proteomes" id="UP000095085">
    <property type="component" value="Unassembled WGS sequence"/>
</dbReference>
<organism evidence="3 4">
    <name type="scientific">Hyphopichia burtonii NRRL Y-1933</name>
    <dbReference type="NCBI Taxonomy" id="984485"/>
    <lineage>
        <taxon>Eukaryota</taxon>
        <taxon>Fungi</taxon>
        <taxon>Dikarya</taxon>
        <taxon>Ascomycota</taxon>
        <taxon>Saccharomycotina</taxon>
        <taxon>Pichiomycetes</taxon>
        <taxon>Debaryomycetaceae</taxon>
        <taxon>Hyphopichia</taxon>
    </lineage>
</organism>
<dbReference type="InterPro" id="IPR000504">
    <property type="entry name" value="RRM_dom"/>
</dbReference>
<dbReference type="Pfam" id="PF00076">
    <property type="entry name" value="RRM_1"/>
    <property type="match status" value="1"/>
</dbReference>
<gene>
    <name evidence="3" type="ORF">HYPBUDRAFT_103788</name>
</gene>
<dbReference type="RefSeq" id="XP_020078338.1">
    <property type="nucleotide sequence ID" value="XM_020218295.1"/>
</dbReference>
<dbReference type="CDD" id="cd00590">
    <property type="entry name" value="RRM_SF"/>
    <property type="match status" value="1"/>
</dbReference>
<dbReference type="AlphaFoldDB" id="A0A1E4RPY7"/>
<dbReference type="GeneID" id="30992845"/>
<evidence type="ECO:0000313" key="4">
    <source>
        <dbReference type="Proteomes" id="UP000095085"/>
    </source>
</evidence>
<dbReference type="Gene3D" id="3.30.70.330">
    <property type="match status" value="1"/>
</dbReference>
<evidence type="ECO:0000256" key="1">
    <source>
        <dbReference type="PROSITE-ProRule" id="PRU00176"/>
    </source>
</evidence>
<keyword evidence="4" id="KW-1185">Reference proteome</keyword>
<name>A0A1E4RPY7_9ASCO</name>
<dbReference type="GO" id="GO:0003723">
    <property type="term" value="F:RNA binding"/>
    <property type="evidence" value="ECO:0007669"/>
    <property type="project" value="UniProtKB-UniRule"/>
</dbReference>
<dbReference type="OrthoDB" id="4085284at2759"/>
<sequence length="65" mass="7237">ANIPSGTSQETLTSLFNPFGLVASIELNRHHAVIEYEETTDCWHALQNMNGFAVGDEFLVVELMK</sequence>
<evidence type="ECO:0000259" key="2">
    <source>
        <dbReference type="PROSITE" id="PS50102"/>
    </source>
</evidence>
<protein>
    <recommendedName>
        <fullName evidence="2">RRM domain-containing protein</fullName>
    </recommendedName>
</protein>
<dbReference type="EMBL" id="KV454538">
    <property type="protein sequence ID" value="ODV69271.1"/>
    <property type="molecule type" value="Genomic_DNA"/>
</dbReference>
<accession>A0A1E4RPY7</accession>
<proteinExistence type="predicted"/>
<dbReference type="InterPro" id="IPR012677">
    <property type="entry name" value="Nucleotide-bd_a/b_plait_sf"/>
</dbReference>
<reference evidence="4" key="1">
    <citation type="submission" date="2016-05" db="EMBL/GenBank/DDBJ databases">
        <title>Comparative genomics of biotechnologically important yeasts.</title>
        <authorList>
            <consortium name="DOE Joint Genome Institute"/>
            <person name="Riley R."/>
            <person name="Haridas S."/>
            <person name="Wolfe K.H."/>
            <person name="Lopes M.R."/>
            <person name="Hittinger C.T."/>
            <person name="Goker M."/>
            <person name="Salamov A."/>
            <person name="Wisecaver J."/>
            <person name="Long T.M."/>
            <person name="Aerts A.L."/>
            <person name="Barry K."/>
            <person name="Choi C."/>
            <person name="Clum A."/>
            <person name="Coughlan A.Y."/>
            <person name="Deshpande S."/>
            <person name="Douglass A.P."/>
            <person name="Hanson S.J."/>
            <person name="Klenk H.-P."/>
            <person name="Labutti K."/>
            <person name="Lapidus A."/>
            <person name="Lindquist E."/>
            <person name="Lipzen A."/>
            <person name="Meier-Kolthoff J.P."/>
            <person name="Ohm R.A."/>
            <person name="Otillar R.P."/>
            <person name="Pangilinan J."/>
            <person name="Peng Y."/>
            <person name="Rokas A."/>
            <person name="Rosa C.A."/>
            <person name="Scheuner C."/>
            <person name="Sibirny A.A."/>
            <person name="Slot J.C."/>
            <person name="Stielow J.B."/>
            <person name="Sun H."/>
            <person name="Kurtzman C.P."/>
            <person name="Blackwell M."/>
            <person name="Grigoriev I.V."/>
            <person name="Jeffries T.W."/>
        </authorList>
    </citation>
    <scope>NUCLEOTIDE SEQUENCE [LARGE SCALE GENOMIC DNA]</scope>
    <source>
        <strain evidence="4">NRRL Y-1933</strain>
    </source>
</reference>
<evidence type="ECO:0000313" key="3">
    <source>
        <dbReference type="EMBL" id="ODV69271.1"/>
    </source>
</evidence>
<feature type="domain" description="RRM" evidence="2">
    <location>
        <begin position="1"/>
        <end position="65"/>
    </location>
</feature>
<dbReference type="InterPro" id="IPR035979">
    <property type="entry name" value="RBD_domain_sf"/>
</dbReference>
<keyword evidence="1" id="KW-0694">RNA-binding</keyword>
<feature type="non-terminal residue" evidence="3">
    <location>
        <position position="1"/>
    </location>
</feature>
<dbReference type="SUPFAM" id="SSF54928">
    <property type="entry name" value="RNA-binding domain, RBD"/>
    <property type="match status" value="1"/>
</dbReference>